<feature type="region of interest" description="Disordered" evidence="1">
    <location>
        <begin position="51"/>
        <end position="105"/>
    </location>
</feature>
<evidence type="ECO:0000313" key="4">
    <source>
        <dbReference type="Proteomes" id="UP000325440"/>
    </source>
</evidence>
<feature type="chain" id="PRO_5023066458" description="Secreted protein" evidence="2">
    <location>
        <begin position="16"/>
        <end position="105"/>
    </location>
</feature>
<keyword evidence="4" id="KW-1185">Reference proteome</keyword>
<feature type="compositionally biased region" description="Basic and acidic residues" evidence="1">
    <location>
        <begin position="63"/>
        <end position="83"/>
    </location>
</feature>
<evidence type="ECO:0008006" key="5">
    <source>
        <dbReference type="Google" id="ProtNLM"/>
    </source>
</evidence>
<name>A0A5E4MWG2_9HEMI</name>
<dbReference type="Proteomes" id="UP000325440">
    <property type="component" value="Unassembled WGS sequence"/>
</dbReference>
<proteinExistence type="predicted"/>
<reference evidence="3 4" key="1">
    <citation type="submission" date="2019-08" db="EMBL/GenBank/DDBJ databases">
        <authorList>
            <person name="Alioto T."/>
            <person name="Alioto T."/>
            <person name="Gomez Garrido J."/>
        </authorList>
    </citation>
    <scope>NUCLEOTIDE SEQUENCE [LARGE SCALE GENOMIC DNA]</scope>
</reference>
<gene>
    <name evidence="3" type="ORF">CINCED_3A018819</name>
</gene>
<protein>
    <recommendedName>
        <fullName evidence="5">Secreted protein</fullName>
    </recommendedName>
</protein>
<keyword evidence="2" id="KW-0732">Signal</keyword>
<feature type="signal peptide" evidence="2">
    <location>
        <begin position="1"/>
        <end position="15"/>
    </location>
</feature>
<organism evidence="3 4">
    <name type="scientific">Cinara cedri</name>
    <dbReference type="NCBI Taxonomy" id="506608"/>
    <lineage>
        <taxon>Eukaryota</taxon>
        <taxon>Metazoa</taxon>
        <taxon>Ecdysozoa</taxon>
        <taxon>Arthropoda</taxon>
        <taxon>Hexapoda</taxon>
        <taxon>Insecta</taxon>
        <taxon>Pterygota</taxon>
        <taxon>Neoptera</taxon>
        <taxon>Paraneoptera</taxon>
        <taxon>Hemiptera</taxon>
        <taxon>Sternorrhyncha</taxon>
        <taxon>Aphidomorpha</taxon>
        <taxon>Aphidoidea</taxon>
        <taxon>Aphididae</taxon>
        <taxon>Lachninae</taxon>
        <taxon>Cinara</taxon>
    </lineage>
</organism>
<dbReference type="EMBL" id="CABPRJ010001428">
    <property type="protein sequence ID" value="VVC35761.1"/>
    <property type="molecule type" value="Genomic_DNA"/>
</dbReference>
<evidence type="ECO:0000313" key="3">
    <source>
        <dbReference type="EMBL" id="VVC35761.1"/>
    </source>
</evidence>
<evidence type="ECO:0000256" key="1">
    <source>
        <dbReference type="SAM" id="MobiDB-lite"/>
    </source>
</evidence>
<sequence>MSVLVLFVIATVVGRRSVHYKQITERTKTVSGAIFATAVTNGYDVADATLGNGHRAPAPADGFRSRRTDGDFVPPDRARDSAEPHPPTGTANISARRSRSAATLL</sequence>
<dbReference type="AlphaFoldDB" id="A0A5E4MWG2"/>
<accession>A0A5E4MWG2</accession>
<evidence type="ECO:0000256" key="2">
    <source>
        <dbReference type="SAM" id="SignalP"/>
    </source>
</evidence>